<dbReference type="InterPro" id="IPR019752">
    <property type="entry name" value="Pyrv/ketoisovalerate_OxRed_cat"/>
</dbReference>
<dbReference type="SUPFAM" id="SSF53323">
    <property type="entry name" value="Pyruvate-ferredoxin oxidoreductase, PFOR, domain III"/>
    <property type="match status" value="1"/>
</dbReference>
<proteinExistence type="predicted"/>
<keyword evidence="1" id="KW-0560">Oxidoreductase</keyword>
<feature type="domain" description="Pyruvate/ketoisovalerate oxidoreductase catalytic" evidence="2">
    <location>
        <begin position="11"/>
        <end position="180"/>
    </location>
</feature>
<dbReference type="InterPro" id="IPR052198">
    <property type="entry name" value="IorB_Oxidoreductase"/>
</dbReference>
<dbReference type="AlphaFoldDB" id="A0A832EE78"/>
<dbReference type="InterPro" id="IPR002869">
    <property type="entry name" value="Pyrv_flavodox_OxRed_cen"/>
</dbReference>
<dbReference type="PANTHER" id="PTHR43854">
    <property type="entry name" value="INDOLEPYRUVATE OXIDOREDUCTASE SUBUNIT IORB"/>
    <property type="match status" value="1"/>
</dbReference>
<comment type="caution">
    <text evidence="3">The sequence shown here is derived from an EMBL/GenBank/DDBJ whole genome shotgun (WGS) entry which is preliminary data.</text>
</comment>
<dbReference type="GO" id="GO:0016903">
    <property type="term" value="F:oxidoreductase activity, acting on the aldehyde or oxo group of donors"/>
    <property type="evidence" value="ECO:0007669"/>
    <property type="project" value="InterPro"/>
</dbReference>
<dbReference type="PANTHER" id="PTHR43854:SF1">
    <property type="entry name" value="INDOLEPYRUVATE OXIDOREDUCTASE SUBUNIT IORB"/>
    <property type="match status" value="1"/>
</dbReference>
<evidence type="ECO:0000313" key="3">
    <source>
        <dbReference type="EMBL" id="HFK98121.1"/>
    </source>
</evidence>
<dbReference type="Gene3D" id="3.40.920.10">
    <property type="entry name" value="Pyruvate-ferredoxin oxidoreductase, PFOR, domain III"/>
    <property type="match status" value="1"/>
</dbReference>
<gene>
    <name evidence="3" type="ORF">ENS06_12485</name>
</gene>
<name>A0A832EE78_9BACT</name>
<evidence type="ECO:0000256" key="1">
    <source>
        <dbReference type="ARBA" id="ARBA00023002"/>
    </source>
</evidence>
<dbReference type="Pfam" id="PF01558">
    <property type="entry name" value="POR"/>
    <property type="match status" value="1"/>
</dbReference>
<reference evidence="3" key="1">
    <citation type="journal article" date="2020" name="mSystems">
        <title>Genome- and Community-Level Interaction Insights into Carbon Utilization and Element Cycling Functions of Hydrothermarchaeota in Hydrothermal Sediment.</title>
        <authorList>
            <person name="Zhou Z."/>
            <person name="Liu Y."/>
            <person name="Xu W."/>
            <person name="Pan J."/>
            <person name="Luo Z.H."/>
            <person name="Li M."/>
        </authorList>
    </citation>
    <scope>NUCLEOTIDE SEQUENCE [LARGE SCALE GENOMIC DNA]</scope>
    <source>
        <strain evidence="3">SpSt-456</strain>
    </source>
</reference>
<dbReference type="EMBL" id="DSTK01000037">
    <property type="protein sequence ID" value="HFK98121.1"/>
    <property type="molecule type" value="Genomic_DNA"/>
</dbReference>
<protein>
    <recommendedName>
        <fullName evidence="2">Pyruvate/ketoisovalerate oxidoreductase catalytic domain-containing protein</fullName>
    </recommendedName>
</protein>
<sequence length="190" mass="19649">MQQQIALSGLGGQGVLYVTKLLAEAALRHDLSVLVSETHGMAQRGGNVISHLKVFPRIEAPCASLGGSLTSRSLTSPLIRPGRADVLLALHEEGLAAHGYLLKPGGAVFCNRPNPQGAGDLDAVSIAKKLGDAVAANLVLLGFAATSGILFCTVDDVKEVLRQSGGSRVELGIKAVEAGARAAREPKRKA</sequence>
<accession>A0A832EE78</accession>
<organism evidence="3">
    <name type="scientific">Desulfacinum infernum</name>
    <dbReference type="NCBI Taxonomy" id="35837"/>
    <lineage>
        <taxon>Bacteria</taxon>
        <taxon>Pseudomonadati</taxon>
        <taxon>Thermodesulfobacteriota</taxon>
        <taxon>Syntrophobacteria</taxon>
        <taxon>Syntrophobacterales</taxon>
        <taxon>Syntrophobacteraceae</taxon>
        <taxon>Desulfacinum</taxon>
    </lineage>
</organism>
<evidence type="ECO:0000259" key="2">
    <source>
        <dbReference type="Pfam" id="PF01558"/>
    </source>
</evidence>